<keyword evidence="2" id="KW-1185">Reference proteome</keyword>
<dbReference type="Proteomes" id="UP000648187">
    <property type="component" value="Unassembled WGS sequence"/>
</dbReference>
<sequence>MDFGFVVFPEFIDDFTEVCNAGYHDVFEYFFLVEARHPVYVDIAVSIKPTTRGYESGLPWLTEAAVTKLIKCLRQTRYMYKFYHKELSTYLSASVLTKTCAVKAVDPTARSAKVKHIAEHHHGTHWRATGGPVQKFDNNE</sequence>
<evidence type="ECO:0000313" key="1">
    <source>
        <dbReference type="EMBL" id="KAF9422227.1"/>
    </source>
</evidence>
<organism evidence="1 2">
    <name type="scientific">Spodoptera exigua</name>
    <name type="common">Beet armyworm</name>
    <name type="synonym">Noctua fulgens</name>
    <dbReference type="NCBI Taxonomy" id="7107"/>
    <lineage>
        <taxon>Eukaryota</taxon>
        <taxon>Metazoa</taxon>
        <taxon>Ecdysozoa</taxon>
        <taxon>Arthropoda</taxon>
        <taxon>Hexapoda</taxon>
        <taxon>Insecta</taxon>
        <taxon>Pterygota</taxon>
        <taxon>Neoptera</taxon>
        <taxon>Endopterygota</taxon>
        <taxon>Lepidoptera</taxon>
        <taxon>Glossata</taxon>
        <taxon>Ditrysia</taxon>
        <taxon>Noctuoidea</taxon>
        <taxon>Noctuidae</taxon>
        <taxon>Amphipyrinae</taxon>
        <taxon>Spodoptera</taxon>
    </lineage>
</organism>
<proteinExistence type="predicted"/>
<reference evidence="1" key="1">
    <citation type="submission" date="2020-08" db="EMBL/GenBank/DDBJ databases">
        <title>Spodoptera exigua strain:BAW_Kor-Di-RS1 Genome sequencing and assembly.</title>
        <authorList>
            <person name="Kim J."/>
            <person name="Nam H.Y."/>
            <person name="Kwon M."/>
            <person name="Choi J.H."/>
            <person name="Cho S.R."/>
            <person name="Kim G.-H."/>
        </authorList>
    </citation>
    <scope>NUCLEOTIDE SEQUENCE</scope>
    <source>
        <strain evidence="1">BAW_Kor-Di-RS1</strain>
        <tissue evidence="1">Whole-body</tissue>
    </source>
</reference>
<dbReference type="AlphaFoldDB" id="A0A835GRA3"/>
<dbReference type="EMBL" id="JACKWZ010000018">
    <property type="protein sequence ID" value="KAF9422227.1"/>
    <property type="molecule type" value="Genomic_DNA"/>
</dbReference>
<gene>
    <name evidence="1" type="ORF">HW555_002036</name>
</gene>
<protein>
    <submittedName>
        <fullName evidence="1">Uncharacterized protein</fullName>
    </submittedName>
</protein>
<evidence type="ECO:0000313" key="2">
    <source>
        <dbReference type="Proteomes" id="UP000648187"/>
    </source>
</evidence>
<comment type="caution">
    <text evidence="1">The sequence shown here is derived from an EMBL/GenBank/DDBJ whole genome shotgun (WGS) entry which is preliminary data.</text>
</comment>
<name>A0A835GRA3_SPOEX</name>
<accession>A0A835GRA3</accession>